<dbReference type="EMBL" id="LLXU01000035">
    <property type="protein sequence ID" value="KRG47361.1"/>
    <property type="molecule type" value="Genomic_DNA"/>
</dbReference>
<gene>
    <name evidence="2" type="ORF">ARC20_03260</name>
</gene>
<sequence length="72" mass="8287">MTPADRLAEKRRRAYMEADCRQHGSCCLCQHRVTTAEAVHCRGQPERQRGMCADDGQSPRFAFDDTTLQRYP</sequence>
<reference evidence="2 3" key="1">
    <citation type="submission" date="2015-10" db="EMBL/GenBank/DDBJ databases">
        <title>Genome sequencing and analysis of members of genus Stenotrophomonas.</title>
        <authorList>
            <person name="Patil P.P."/>
            <person name="Midha S."/>
            <person name="Patil P.B."/>
        </authorList>
    </citation>
    <scope>NUCLEOTIDE SEQUENCE [LARGE SCALE GENOMIC DNA]</scope>
    <source>
        <strain evidence="2 3">JCM 16536</strain>
    </source>
</reference>
<evidence type="ECO:0000256" key="1">
    <source>
        <dbReference type="SAM" id="MobiDB-lite"/>
    </source>
</evidence>
<evidence type="ECO:0000313" key="2">
    <source>
        <dbReference type="EMBL" id="KRG47361.1"/>
    </source>
</evidence>
<accession>A0A0R0B0R5</accession>
<name>A0A0R0B0R5_9GAMM</name>
<evidence type="ECO:0000313" key="3">
    <source>
        <dbReference type="Proteomes" id="UP000051802"/>
    </source>
</evidence>
<dbReference type="STRING" id="676599.ARC20_03260"/>
<organism evidence="2 3">
    <name type="scientific">Stenotrophomonas panacihumi</name>
    <dbReference type="NCBI Taxonomy" id="676599"/>
    <lineage>
        <taxon>Bacteria</taxon>
        <taxon>Pseudomonadati</taxon>
        <taxon>Pseudomonadota</taxon>
        <taxon>Gammaproteobacteria</taxon>
        <taxon>Lysobacterales</taxon>
        <taxon>Lysobacteraceae</taxon>
        <taxon>Stenotrophomonas</taxon>
    </lineage>
</organism>
<feature type="region of interest" description="Disordered" evidence="1">
    <location>
        <begin position="47"/>
        <end position="72"/>
    </location>
</feature>
<proteinExistence type="predicted"/>
<dbReference type="Proteomes" id="UP000051802">
    <property type="component" value="Unassembled WGS sequence"/>
</dbReference>
<keyword evidence="3" id="KW-1185">Reference proteome</keyword>
<dbReference type="AlphaFoldDB" id="A0A0R0B0R5"/>
<comment type="caution">
    <text evidence="2">The sequence shown here is derived from an EMBL/GenBank/DDBJ whole genome shotgun (WGS) entry which is preliminary data.</text>
</comment>
<protein>
    <submittedName>
        <fullName evidence="2">Uncharacterized protein</fullName>
    </submittedName>
</protein>